<comment type="similarity">
    <text evidence="1">Belongs to the phosphate/phosphite/phosphonate binding protein family.</text>
</comment>
<dbReference type="CDD" id="cd01071">
    <property type="entry name" value="PBP2_PhnD_like"/>
    <property type="match status" value="1"/>
</dbReference>
<evidence type="ECO:0000313" key="5">
    <source>
        <dbReference type="EMBL" id="AIM63203.1"/>
    </source>
</evidence>
<reference evidence="6" key="2">
    <citation type="submission" date="2014-08" db="EMBL/GenBank/DDBJ databases">
        <title>Complete genome of Weissella ceti strain WS74 isolated from diseased rainbow trout in Brazil.</title>
        <authorList>
            <person name="Figueiredo H.C.P."/>
            <person name="Leal C.A.G."/>
            <person name="Pereira F.L."/>
            <person name="Soares S.C."/>
            <person name="Dorella F.A."/>
            <person name="Carvalho A.F."/>
            <person name="Azevedo V.A.C."/>
        </authorList>
    </citation>
    <scope>NUCLEOTIDE SEQUENCE [LARGE SCALE GENOMIC DNA]</scope>
    <source>
        <strain evidence="6">WS74</strain>
    </source>
</reference>
<dbReference type="InterPro" id="IPR005770">
    <property type="entry name" value="PhnD"/>
</dbReference>
<dbReference type="SMART" id="SM00062">
    <property type="entry name" value="PBPb"/>
    <property type="match status" value="1"/>
</dbReference>
<dbReference type="SUPFAM" id="SSF53850">
    <property type="entry name" value="Periplasmic binding protein-like II"/>
    <property type="match status" value="1"/>
</dbReference>
<dbReference type="PANTHER" id="PTHR35841">
    <property type="entry name" value="PHOSPHONATES-BINDING PERIPLASMIC PROTEIN"/>
    <property type="match status" value="1"/>
</dbReference>
<evidence type="ECO:0000256" key="2">
    <source>
        <dbReference type="ARBA" id="ARBA00022729"/>
    </source>
</evidence>
<evidence type="ECO:0000256" key="1">
    <source>
        <dbReference type="ARBA" id="ARBA00007162"/>
    </source>
</evidence>
<keyword evidence="2" id="KW-0732">Signal</keyword>
<dbReference type="PATRIC" id="fig|759620.7.peg.912"/>
<dbReference type="Gene3D" id="3.40.190.10">
    <property type="entry name" value="Periplasmic binding protein-like II"/>
    <property type="match status" value="2"/>
</dbReference>
<reference evidence="5 6" key="1">
    <citation type="journal article" date="2014" name="Genome Announc.">
        <title>Complete Genome Sequences of Fish Pathogenic Weissella ceti Strains WS74 and WS105.</title>
        <authorList>
            <person name="Figueiredo H.C."/>
            <person name="Leal C.A."/>
            <person name="Dorella F.A."/>
            <person name="Carvalho A.F."/>
            <person name="Soares S.C."/>
            <person name="Pereira F.L."/>
            <person name="Azevedo V.A."/>
        </authorList>
    </citation>
    <scope>NUCLEOTIDE SEQUENCE [LARGE SCALE GENOMIC DNA]</scope>
    <source>
        <strain evidence="5 6">WS74</strain>
    </source>
</reference>
<evidence type="ECO:0000259" key="4">
    <source>
        <dbReference type="SMART" id="SM00062"/>
    </source>
</evidence>
<feature type="transmembrane region" description="Helical" evidence="3">
    <location>
        <begin position="6"/>
        <end position="26"/>
    </location>
</feature>
<protein>
    <submittedName>
        <fullName evidence="5">Phosphonate ABC superfamily ATP binding cassette transporter, binding protein</fullName>
    </submittedName>
</protein>
<evidence type="ECO:0000313" key="6">
    <source>
        <dbReference type="Proteomes" id="UP000029079"/>
    </source>
</evidence>
<organism evidence="5 6">
    <name type="scientific">Weissella ceti</name>
    <dbReference type="NCBI Taxonomy" id="759620"/>
    <lineage>
        <taxon>Bacteria</taxon>
        <taxon>Bacillati</taxon>
        <taxon>Bacillota</taxon>
        <taxon>Bacilli</taxon>
        <taxon>Lactobacillales</taxon>
        <taxon>Lactobacillaceae</taxon>
        <taxon>Weissella</taxon>
    </lineage>
</organism>
<dbReference type="RefSeq" id="WP_009496241.1">
    <property type="nucleotide sequence ID" value="NZ_CP009223.1"/>
</dbReference>
<keyword evidence="6" id="KW-1185">Reference proteome</keyword>
<name>A0A075TW75_9LACO</name>
<dbReference type="Pfam" id="PF12974">
    <property type="entry name" value="Phosphonate-bd"/>
    <property type="match status" value="1"/>
</dbReference>
<keyword evidence="3" id="KW-0472">Membrane</keyword>
<gene>
    <name evidence="5" type="ORF">WS74_0951</name>
</gene>
<dbReference type="KEGG" id="wce:WS08_0885"/>
<dbReference type="EMBL" id="CP009223">
    <property type="protein sequence ID" value="AIM63203.1"/>
    <property type="molecule type" value="Genomic_DNA"/>
</dbReference>
<dbReference type="KEGG" id="wci:WS105_0948"/>
<keyword evidence="3" id="KW-0812">Transmembrane</keyword>
<dbReference type="AlphaFoldDB" id="A0A075TW75"/>
<keyword evidence="3" id="KW-1133">Transmembrane helix</keyword>
<feature type="domain" description="Solute-binding protein family 3/N-terminal" evidence="4">
    <location>
        <begin position="45"/>
        <end position="311"/>
    </location>
</feature>
<dbReference type="PANTHER" id="PTHR35841:SF1">
    <property type="entry name" value="PHOSPHONATES-BINDING PERIPLASMIC PROTEIN"/>
    <property type="match status" value="1"/>
</dbReference>
<sequence length="315" mass="34773">MSKKGFWSIAVIVIIAIGGFFGYNAVTKSDAKDDKNEALKELNIQLVPSSQADTMEAKAKPLEKLLSNELGIPVNVSVSTDYNTVVEALGSKQVDMGFLPPHPYVYAHEKYGAEVLLQSQRFGIDPSNNDGAATDKLSDTYRGMVLVREDSDIKSPEDLKGKSIAVQNTTSDAGYIFPAVDLNKDDNLNVVKDAKLITVKGHDQGVLSVLNGDTDAAFMFEDARNVVKKDQPDVFKNTRVVKFTQPIPNDTITLRAGISESDAKRIQDAMLKIFNENAEGKKVMEEVYSWSGVTKSKDSNFDIVREYQKYIDDMN</sequence>
<accession>A0A075TW75</accession>
<proteinExistence type="inferred from homology"/>
<dbReference type="InterPro" id="IPR001638">
    <property type="entry name" value="Solute-binding_3/MltF_N"/>
</dbReference>
<dbReference type="OrthoDB" id="9776786at2"/>
<dbReference type="GO" id="GO:0055085">
    <property type="term" value="P:transmembrane transport"/>
    <property type="evidence" value="ECO:0007669"/>
    <property type="project" value="InterPro"/>
</dbReference>
<dbReference type="STRING" id="759620.WS105_0948"/>
<dbReference type="KEGG" id="wct:WS74_0951"/>
<dbReference type="NCBIfam" id="TIGR01098">
    <property type="entry name" value="3A0109s03R"/>
    <property type="match status" value="1"/>
</dbReference>
<dbReference type="GO" id="GO:0043190">
    <property type="term" value="C:ATP-binding cassette (ABC) transporter complex"/>
    <property type="evidence" value="ECO:0007669"/>
    <property type="project" value="InterPro"/>
</dbReference>
<evidence type="ECO:0000256" key="3">
    <source>
        <dbReference type="SAM" id="Phobius"/>
    </source>
</evidence>
<dbReference type="Proteomes" id="UP000029079">
    <property type="component" value="Chromosome"/>
</dbReference>